<feature type="domain" description="HTH arsR-type" evidence="4">
    <location>
        <begin position="3"/>
        <end position="97"/>
    </location>
</feature>
<name>A0ABP3H1F9_9LACT</name>
<dbReference type="PROSITE" id="PS50987">
    <property type="entry name" value="HTH_ARSR_2"/>
    <property type="match status" value="1"/>
</dbReference>
<dbReference type="PRINTS" id="PR00778">
    <property type="entry name" value="HTHARSR"/>
</dbReference>
<dbReference type="InterPro" id="IPR036390">
    <property type="entry name" value="WH_DNA-bd_sf"/>
</dbReference>
<proteinExistence type="predicted"/>
<dbReference type="InterPro" id="IPR036388">
    <property type="entry name" value="WH-like_DNA-bd_sf"/>
</dbReference>
<keyword evidence="1" id="KW-0805">Transcription regulation</keyword>
<dbReference type="Pfam" id="PF01022">
    <property type="entry name" value="HTH_5"/>
    <property type="match status" value="1"/>
</dbReference>
<evidence type="ECO:0000313" key="5">
    <source>
        <dbReference type="EMBL" id="GAA0359871.1"/>
    </source>
</evidence>
<organism evidence="5 6">
    <name type="scientific">Alkalibacterium iburiense</name>
    <dbReference type="NCBI Taxonomy" id="290589"/>
    <lineage>
        <taxon>Bacteria</taxon>
        <taxon>Bacillati</taxon>
        <taxon>Bacillota</taxon>
        <taxon>Bacilli</taxon>
        <taxon>Lactobacillales</taxon>
        <taxon>Carnobacteriaceae</taxon>
        <taxon>Alkalibacterium</taxon>
    </lineage>
</organism>
<protein>
    <submittedName>
        <fullName evidence="5">Metalloregulator ArsR/SmtB family transcription factor</fullName>
    </submittedName>
</protein>
<evidence type="ECO:0000256" key="1">
    <source>
        <dbReference type="ARBA" id="ARBA00023015"/>
    </source>
</evidence>
<dbReference type="SMART" id="SM00418">
    <property type="entry name" value="HTH_ARSR"/>
    <property type="match status" value="1"/>
</dbReference>
<evidence type="ECO:0000256" key="3">
    <source>
        <dbReference type="ARBA" id="ARBA00023163"/>
    </source>
</evidence>
<evidence type="ECO:0000259" key="4">
    <source>
        <dbReference type="PROSITE" id="PS50987"/>
    </source>
</evidence>
<keyword evidence="6" id="KW-1185">Reference proteome</keyword>
<gene>
    <name evidence="5" type="ORF">GCM10008932_10600</name>
</gene>
<keyword evidence="3" id="KW-0804">Transcription</keyword>
<dbReference type="InterPro" id="IPR011991">
    <property type="entry name" value="ArsR-like_HTH"/>
</dbReference>
<dbReference type="EMBL" id="BAAACW010000063">
    <property type="protein sequence ID" value="GAA0359871.1"/>
    <property type="molecule type" value="Genomic_DNA"/>
</dbReference>
<dbReference type="InterPro" id="IPR001845">
    <property type="entry name" value="HTH_ArsR_DNA-bd_dom"/>
</dbReference>
<sequence>MELNPTILENASNLFKAVSEPSRLTIVYLLSFGELNVNTLAEKLDRHQSAVSHQLKILKAARIVKSRKEGKSRLYSLADEHIYEIVDQVFTHVQEKESL</sequence>
<dbReference type="Gene3D" id="1.10.10.10">
    <property type="entry name" value="Winged helix-like DNA-binding domain superfamily/Winged helix DNA-binding domain"/>
    <property type="match status" value="1"/>
</dbReference>
<dbReference type="InterPro" id="IPR051011">
    <property type="entry name" value="Metal_resp_trans_reg"/>
</dbReference>
<evidence type="ECO:0000256" key="2">
    <source>
        <dbReference type="ARBA" id="ARBA00023125"/>
    </source>
</evidence>
<dbReference type="SUPFAM" id="SSF46785">
    <property type="entry name" value="Winged helix' DNA-binding domain"/>
    <property type="match status" value="1"/>
</dbReference>
<comment type="caution">
    <text evidence="5">The sequence shown here is derived from an EMBL/GenBank/DDBJ whole genome shotgun (WGS) entry which is preliminary data.</text>
</comment>
<keyword evidence="2" id="KW-0238">DNA-binding</keyword>
<reference evidence="6" key="1">
    <citation type="journal article" date="2019" name="Int. J. Syst. Evol. Microbiol.">
        <title>The Global Catalogue of Microorganisms (GCM) 10K type strain sequencing project: providing services to taxonomists for standard genome sequencing and annotation.</title>
        <authorList>
            <consortium name="The Broad Institute Genomics Platform"/>
            <consortium name="The Broad Institute Genome Sequencing Center for Infectious Disease"/>
            <person name="Wu L."/>
            <person name="Ma J."/>
        </authorList>
    </citation>
    <scope>NUCLEOTIDE SEQUENCE [LARGE SCALE GENOMIC DNA]</scope>
    <source>
        <strain evidence="6">JCM 12662</strain>
    </source>
</reference>
<dbReference type="CDD" id="cd00090">
    <property type="entry name" value="HTH_ARSR"/>
    <property type="match status" value="1"/>
</dbReference>
<dbReference type="RefSeq" id="WP_343754577.1">
    <property type="nucleotide sequence ID" value="NZ_BAAACW010000063.1"/>
</dbReference>
<evidence type="ECO:0000313" key="6">
    <source>
        <dbReference type="Proteomes" id="UP001501166"/>
    </source>
</evidence>
<accession>A0ABP3H1F9</accession>
<dbReference type="Proteomes" id="UP001501166">
    <property type="component" value="Unassembled WGS sequence"/>
</dbReference>
<dbReference type="NCBIfam" id="NF033788">
    <property type="entry name" value="HTH_metalloreg"/>
    <property type="match status" value="1"/>
</dbReference>
<dbReference type="PANTHER" id="PTHR43132:SF6">
    <property type="entry name" value="HTH-TYPE TRANSCRIPTIONAL REPRESSOR CZRA"/>
    <property type="match status" value="1"/>
</dbReference>
<dbReference type="PANTHER" id="PTHR43132">
    <property type="entry name" value="ARSENICAL RESISTANCE OPERON REPRESSOR ARSR-RELATED"/>
    <property type="match status" value="1"/>
</dbReference>